<reference evidence="2" key="1">
    <citation type="journal article" date="2023" name="Mol. Ecol. Resour.">
        <title>Chromosome-level genome assembly of a triploid poplar Populus alba 'Berolinensis'.</title>
        <authorList>
            <person name="Chen S."/>
            <person name="Yu Y."/>
            <person name="Wang X."/>
            <person name="Wang S."/>
            <person name="Zhang T."/>
            <person name="Zhou Y."/>
            <person name="He R."/>
            <person name="Meng N."/>
            <person name="Wang Y."/>
            <person name="Liu W."/>
            <person name="Liu Z."/>
            <person name="Liu J."/>
            <person name="Guo Q."/>
            <person name="Huang H."/>
            <person name="Sederoff R.R."/>
            <person name="Wang G."/>
            <person name="Qu G."/>
            <person name="Chen S."/>
        </authorList>
    </citation>
    <scope>NUCLEOTIDE SEQUENCE</scope>
    <source>
        <strain evidence="2">SC-2020</strain>
    </source>
</reference>
<dbReference type="AlphaFoldDB" id="A0AAD6QKF2"/>
<dbReference type="Proteomes" id="UP001164929">
    <property type="component" value="Chromosome 6"/>
</dbReference>
<protein>
    <submittedName>
        <fullName evidence="2">Uncharacterized protein</fullName>
    </submittedName>
</protein>
<comment type="caution">
    <text evidence="2">The sequence shown here is derived from an EMBL/GenBank/DDBJ whole genome shotgun (WGS) entry which is preliminary data.</text>
</comment>
<feature type="compositionally biased region" description="Low complexity" evidence="1">
    <location>
        <begin position="1"/>
        <end position="15"/>
    </location>
</feature>
<organism evidence="2 3">
    <name type="scientific">Populus alba x Populus x berolinensis</name>
    <dbReference type="NCBI Taxonomy" id="444605"/>
    <lineage>
        <taxon>Eukaryota</taxon>
        <taxon>Viridiplantae</taxon>
        <taxon>Streptophyta</taxon>
        <taxon>Embryophyta</taxon>
        <taxon>Tracheophyta</taxon>
        <taxon>Spermatophyta</taxon>
        <taxon>Magnoliopsida</taxon>
        <taxon>eudicotyledons</taxon>
        <taxon>Gunneridae</taxon>
        <taxon>Pentapetalae</taxon>
        <taxon>rosids</taxon>
        <taxon>fabids</taxon>
        <taxon>Malpighiales</taxon>
        <taxon>Salicaceae</taxon>
        <taxon>Saliceae</taxon>
        <taxon>Populus</taxon>
    </lineage>
</organism>
<evidence type="ECO:0000313" key="2">
    <source>
        <dbReference type="EMBL" id="KAJ6991955.1"/>
    </source>
</evidence>
<evidence type="ECO:0000313" key="3">
    <source>
        <dbReference type="Proteomes" id="UP001164929"/>
    </source>
</evidence>
<keyword evidence="3" id="KW-1185">Reference proteome</keyword>
<dbReference type="EMBL" id="JAQIZT010000006">
    <property type="protein sequence ID" value="KAJ6991955.1"/>
    <property type="molecule type" value="Genomic_DNA"/>
</dbReference>
<feature type="region of interest" description="Disordered" evidence="1">
    <location>
        <begin position="1"/>
        <end position="35"/>
    </location>
</feature>
<evidence type="ECO:0000256" key="1">
    <source>
        <dbReference type="SAM" id="MobiDB-lite"/>
    </source>
</evidence>
<sequence>MDSTGNTTSSFTSTGKPNHSPVGKEMHNDGISFKAHNSTQQHTLLLFVIIEKEANAEIDDKKVV</sequence>
<accession>A0AAD6QKF2</accession>
<name>A0AAD6QKF2_9ROSI</name>
<gene>
    <name evidence="2" type="ORF">NC653_015335</name>
</gene>
<proteinExistence type="predicted"/>